<accession>A0A1C1CNG5</accession>
<proteinExistence type="predicted"/>
<dbReference type="OrthoDB" id="3758478at2759"/>
<dbReference type="SUPFAM" id="SSF54427">
    <property type="entry name" value="NTF2-like"/>
    <property type="match status" value="1"/>
</dbReference>
<dbReference type="InterPro" id="IPR032710">
    <property type="entry name" value="NTF2-like_dom_sf"/>
</dbReference>
<dbReference type="Pfam" id="PF12680">
    <property type="entry name" value="SnoaL_2"/>
    <property type="match status" value="1"/>
</dbReference>
<comment type="caution">
    <text evidence="2">The sequence shown here is derived from an EMBL/GenBank/DDBJ whole genome shotgun (WGS) entry which is preliminary data.</text>
</comment>
<dbReference type="InterPro" id="IPR037401">
    <property type="entry name" value="SnoaL-like"/>
</dbReference>
<dbReference type="AlphaFoldDB" id="A0A1C1CNG5"/>
<dbReference type="EMBL" id="LGRB01000010">
    <property type="protein sequence ID" value="OCT49991.1"/>
    <property type="molecule type" value="Genomic_DNA"/>
</dbReference>
<dbReference type="VEuPathDB" id="FungiDB:CLCR_07690"/>
<dbReference type="PANTHER" id="PTHR39598:SF1">
    <property type="entry name" value="AUSTINOID BIOSYNTHESIS CLUSTERS PROTEIN F-RELATED"/>
    <property type="match status" value="1"/>
</dbReference>
<dbReference type="VEuPathDB" id="FungiDB:G647_08900"/>
<keyword evidence="3" id="KW-1185">Reference proteome</keyword>
<reference evidence="3" key="1">
    <citation type="submission" date="2015-07" db="EMBL/GenBank/DDBJ databases">
        <authorList>
            <person name="Teixeira M.M."/>
            <person name="Souza R.C."/>
            <person name="Almeida L.G."/>
            <person name="Vicente V.A."/>
            <person name="de Hoog S."/>
            <person name="Bocca A.L."/>
            <person name="de Almeida S.R."/>
            <person name="Vasconcelos A.T."/>
            <person name="Felipe M.S."/>
        </authorList>
    </citation>
    <scope>NUCLEOTIDE SEQUENCE [LARGE SCALE GENOMIC DNA]</scope>
    <source>
        <strain evidence="3">KSF</strain>
    </source>
</reference>
<dbReference type="Gene3D" id="3.10.450.50">
    <property type="match status" value="1"/>
</dbReference>
<evidence type="ECO:0000259" key="1">
    <source>
        <dbReference type="Pfam" id="PF12680"/>
    </source>
</evidence>
<organism evidence="2 3">
    <name type="scientific">Cladophialophora carrionii</name>
    <dbReference type="NCBI Taxonomy" id="86049"/>
    <lineage>
        <taxon>Eukaryota</taxon>
        <taxon>Fungi</taxon>
        <taxon>Dikarya</taxon>
        <taxon>Ascomycota</taxon>
        <taxon>Pezizomycotina</taxon>
        <taxon>Eurotiomycetes</taxon>
        <taxon>Chaetothyriomycetidae</taxon>
        <taxon>Chaetothyriales</taxon>
        <taxon>Herpotrichiellaceae</taxon>
        <taxon>Cladophialophora</taxon>
    </lineage>
</organism>
<dbReference type="PANTHER" id="PTHR39598">
    <property type="entry name" value="AUSTINOL SYNTHESIS PROTEIN F-RELATED"/>
    <property type="match status" value="1"/>
</dbReference>
<dbReference type="Proteomes" id="UP000094526">
    <property type="component" value="Unassembled WGS sequence"/>
</dbReference>
<evidence type="ECO:0000313" key="2">
    <source>
        <dbReference type="EMBL" id="OCT49991.1"/>
    </source>
</evidence>
<feature type="domain" description="SnoaL-like" evidence="1">
    <location>
        <begin position="14"/>
        <end position="118"/>
    </location>
</feature>
<dbReference type="eggNOG" id="ENOG502R6TN">
    <property type="taxonomic scope" value="Eukaryota"/>
</dbReference>
<name>A0A1C1CNG5_9EURO</name>
<evidence type="ECO:0000313" key="3">
    <source>
        <dbReference type="Proteomes" id="UP000094526"/>
    </source>
</evidence>
<gene>
    <name evidence="2" type="ORF">CLCR_07690</name>
</gene>
<protein>
    <recommendedName>
        <fullName evidence="1">SnoaL-like domain-containing protein</fullName>
    </recommendedName>
</protein>
<sequence>MAASSAIQASTLNKFIEAWRDQDVEGTVALWSDGFSQTLLPSSLGMPPKPRETAEIVYSRLTQSLTNWKLDVKEIVHDAAQGTAAVYATSLADLPMPGEKWTMDYAVFMSFADGGTKISRLNEMVDTSNFQQLFPKLQKYLMEKSAMNGTK</sequence>
<dbReference type="InterPro" id="IPR050977">
    <property type="entry name" value="Fungal_Meroterpenoid_Isomerase"/>
</dbReference>
<dbReference type="STRING" id="86049.A0A1C1CNG5"/>